<protein>
    <recommendedName>
        <fullName evidence="3">J domain-containing protein</fullName>
    </recommendedName>
</protein>
<dbReference type="InterPro" id="IPR001623">
    <property type="entry name" value="DnaJ_domain"/>
</dbReference>
<keyword evidence="2" id="KW-0472">Membrane</keyword>
<dbReference type="Proteomes" id="UP001210211">
    <property type="component" value="Unassembled WGS sequence"/>
</dbReference>
<feature type="transmembrane region" description="Helical" evidence="2">
    <location>
        <begin position="83"/>
        <end position="103"/>
    </location>
</feature>
<dbReference type="PANTHER" id="PTHR45270">
    <property type="entry name" value="OS03G0832900 PROTEIN"/>
    <property type="match status" value="1"/>
</dbReference>
<dbReference type="Pfam" id="PF14901">
    <property type="entry name" value="Jiv90"/>
    <property type="match status" value="1"/>
</dbReference>
<dbReference type="SUPFAM" id="SSF46565">
    <property type="entry name" value="Chaperone J-domain"/>
    <property type="match status" value="1"/>
</dbReference>
<evidence type="ECO:0000256" key="1">
    <source>
        <dbReference type="SAM" id="MobiDB-lite"/>
    </source>
</evidence>
<dbReference type="AlphaFoldDB" id="A0AAD5Z4K2"/>
<dbReference type="InterPro" id="IPR032843">
    <property type="entry name" value="Jiv"/>
</dbReference>
<evidence type="ECO:0000256" key="2">
    <source>
        <dbReference type="SAM" id="Phobius"/>
    </source>
</evidence>
<feature type="region of interest" description="Disordered" evidence="1">
    <location>
        <begin position="378"/>
        <end position="397"/>
    </location>
</feature>
<dbReference type="PANTHER" id="PTHR45270:SF1">
    <property type="entry name" value="CHAPERONE DNAJ-DOMAIN SUPERFAMILY PROTEIN"/>
    <property type="match status" value="1"/>
</dbReference>
<dbReference type="Pfam" id="PF00226">
    <property type="entry name" value="DnaJ"/>
    <property type="match status" value="1"/>
</dbReference>
<dbReference type="PROSITE" id="PS50076">
    <property type="entry name" value="DNAJ_2"/>
    <property type="match status" value="1"/>
</dbReference>
<gene>
    <name evidence="4" type="ORF">LUZ61_015937</name>
</gene>
<evidence type="ECO:0000313" key="5">
    <source>
        <dbReference type="Proteomes" id="UP001210211"/>
    </source>
</evidence>
<dbReference type="Gene3D" id="1.10.287.110">
    <property type="entry name" value="DnaJ domain"/>
    <property type="match status" value="1"/>
</dbReference>
<dbReference type="CDD" id="cd06257">
    <property type="entry name" value="DnaJ"/>
    <property type="match status" value="1"/>
</dbReference>
<feature type="compositionally biased region" description="Low complexity" evidence="1">
    <location>
        <begin position="385"/>
        <end position="397"/>
    </location>
</feature>
<sequence length="617" mass="69451">MGDIGLLKQGWRWFHSQKKFLLTIQAVACGLKEKLGFLIDRHWPFVWTGCVHFSRFFVSLLLQWRDCVVRGSMSLVRMGSVSLFVILWSCFLCLSTTASVVYAHLSLGAAAASMHFLGHNPGAFIIGLFGILIMWIYGKFWISGMLLIAGGCMLSLNQARILMLMLTAYALYSVTTRVGWLGVLVTLNLSFLSNDFLAKLLHPPEDCTPDFPHSEKIPENESDPVMEDFHSGSGFDYSTPPPAPPPTSEPECVSSESNPYRATSAPSVLCTEKVSPSFSSSSSSVASSSRAVKSDEASMAEIERIMKGSNHYEVLGVPRSRTVDPKILKKEYHKKVLLVHPDKNMGNPRACESFKKLQCAYEVLSDFTKKYNYDEQLRKEESRRSTSQRSRGISQQSGVEFISEESRRIECTKCGNFHLWICTKRSKSRARWCQNCCQYHQARDGDGWVENGSSPLFSSMKVDIPRAFVCAESKIFDVSEWAICQGMECRPNTHGPSFMVNMVGPERTHSHRSGSSRYPWGLDAERIIDDDEFEMWFQQALAAGVFPETPKRRKSWTSPFKLDKKGIKHWGSGGLYAAKEVPFLPKGVSADDKLWCILGSFAFDKENRNMMRPHACK</sequence>
<organism evidence="4 5">
    <name type="scientific">Rhynchospora tenuis</name>
    <dbReference type="NCBI Taxonomy" id="198213"/>
    <lineage>
        <taxon>Eukaryota</taxon>
        <taxon>Viridiplantae</taxon>
        <taxon>Streptophyta</taxon>
        <taxon>Embryophyta</taxon>
        <taxon>Tracheophyta</taxon>
        <taxon>Spermatophyta</taxon>
        <taxon>Magnoliopsida</taxon>
        <taxon>Liliopsida</taxon>
        <taxon>Poales</taxon>
        <taxon>Cyperaceae</taxon>
        <taxon>Cyperoideae</taxon>
        <taxon>Rhynchosporeae</taxon>
        <taxon>Rhynchospora</taxon>
    </lineage>
</organism>
<feature type="compositionally biased region" description="Pro residues" evidence="1">
    <location>
        <begin position="239"/>
        <end position="248"/>
    </location>
</feature>
<dbReference type="PRINTS" id="PR00625">
    <property type="entry name" value="JDOMAIN"/>
</dbReference>
<keyword evidence="2" id="KW-0812">Transmembrane</keyword>
<keyword evidence="5" id="KW-1185">Reference proteome</keyword>
<dbReference type="InterPro" id="IPR036869">
    <property type="entry name" value="J_dom_sf"/>
</dbReference>
<feature type="transmembrane region" description="Helical" evidence="2">
    <location>
        <begin position="45"/>
        <end position="62"/>
    </location>
</feature>
<evidence type="ECO:0000259" key="3">
    <source>
        <dbReference type="PROSITE" id="PS50076"/>
    </source>
</evidence>
<dbReference type="PROSITE" id="PS00636">
    <property type="entry name" value="DNAJ_1"/>
    <property type="match status" value="1"/>
</dbReference>
<accession>A0AAD5Z4K2</accession>
<feature type="transmembrane region" description="Helical" evidence="2">
    <location>
        <begin position="161"/>
        <end position="187"/>
    </location>
</feature>
<evidence type="ECO:0000313" key="4">
    <source>
        <dbReference type="EMBL" id="KAJ3686773.1"/>
    </source>
</evidence>
<reference evidence="4 5" key="1">
    <citation type="journal article" date="2022" name="Cell">
        <title>Repeat-based holocentromeres influence genome architecture and karyotype evolution.</title>
        <authorList>
            <person name="Hofstatter P.G."/>
            <person name="Thangavel G."/>
            <person name="Lux T."/>
            <person name="Neumann P."/>
            <person name="Vondrak T."/>
            <person name="Novak P."/>
            <person name="Zhang M."/>
            <person name="Costa L."/>
            <person name="Castellani M."/>
            <person name="Scott A."/>
            <person name="Toegelov H."/>
            <person name="Fuchs J."/>
            <person name="Mata-Sucre Y."/>
            <person name="Dias Y."/>
            <person name="Vanzela A.L.L."/>
            <person name="Huettel B."/>
            <person name="Almeida C.C.S."/>
            <person name="Simkova H."/>
            <person name="Souza G."/>
            <person name="Pedrosa-Harand A."/>
            <person name="Macas J."/>
            <person name="Mayer K.F.X."/>
            <person name="Houben A."/>
            <person name="Marques A."/>
        </authorList>
    </citation>
    <scope>NUCLEOTIDE SEQUENCE [LARGE SCALE GENOMIC DNA]</scope>
    <source>
        <strain evidence="4">RhyTen1mFocal</strain>
    </source>
</reference>
<dbReference type="EMBL" id="JAMRDG010000002">
    <property type="protein sequence ID" value="KAJ3686773.1"/>
    <property type="molecule type" value="Genomic_DNA"/>
</dbReference>
<feature type="transmembrane region" description="Helical" evidence="2">
    <location>
        <begin position="123"/>
        <end position="149"/>
    </location>
</feature>
<dbReference type="GO" id="GO:0005783">
    <property type="term" value="C:endoplasmic reticulum"/>
    <property type="evidence" value="ECO:0007669"/>
    <property type="project" value="UniProtKB-ARBA"/>
</dbReference>
<feature type="region of interest" description="Disordered" evidence="1">
    <location>
        <begin position="209"/>
        <end position="259"/>
    </location>
</feature>
<keyword evidence="2" id="KW-1133">Transmembrane helix</keyword>
<dbReference type="SMART" id="SM00271">
    <property type="entry name" value="DnaJ"/>
    <property type="match status" value="1"/>
</dbReference>
<dbReference type="InterPro" id="IPR018253">
    <property type="entry name" value="DnaJ_domain_CS"/>
</dbReference>
<comment type="caution">
    <text evidence="4">The sequence shown here is derived from an EMBL/GenBank/DDBJ whole genome shotgun (WGS) entry which is preliminary data.</text>
</comment>
<feature type="domain" description="J" evidence="3">
    <location>
        <begin position="310"/>
        <end position="377"/>
    </location>
</feature>
<proteinExistence type="predicted"/>
<name>A0AAD5Z4K2_9POAL</name>